<dbReference type="PANTHER" id="PTHR43712">
    <property type="entry name" value="PUTATIVE (AFU_ORTHOLOGUE AFUA_4G14580)-RELATED"/>
    <property type="match status" value="1"/>
</dbReference>
<dbReference type="SUPFAM" id="SSF46785">
    <property type="entry name" value="Winged helix' DNA-binding domain"/>
    <property type="match status" value="1"/>
</dbReference>
<dbReference type="InterPro" id="IPR029063">
    <property type="entry name" value="SAM-dependent_MTases_sf"/>
</dbReference>
<dbReference type="InterPro" id="IPR036390">
    <property type="entry name" value="WH_DNA-bd_sf"/>
</dbReference>
<keyword evidence="2" id="KW-0808">Transferase</keyword>
<dbReference type="Gene3D" id="1.10.10.10">
    <property type="entry name" value="Winged helix-like DNA-binding domain superfamily/Winged helix DNA-binding domain"/>
    <property type="match status" value="1"/>
</dbReference>
<dbReference type="InterPro" id="IPR001077">
    <property type="entry name" value="COMT_C"/>
</dbReference>
<dbReference type="PANTHER" id="PTHR43712:SF12">
    <property type="entry name" value="STERIGMATOCYSTIN 8-O-METHYLTRANSFERASE"/>
    <property type="match status" value="1"/>
</dbReference>
<evidence type="ECO:0000259" key="4">
    <source>
        <dbReference type="Pfam" id="PF00891"/>
    </source>
</evidence>
<sequence>MANRLTTLASSINDRVGKLSAYLSQNNLPCPSFDAEAASHAPLGGEAEAIALELQDLGLELHDLLRGPIGLVLNHHLPPIPIYDMILRFGIASKVPLEGDISFADLSKSTGIDQDVLTRLLHYGILHRIFQEKRPGYISHSVLSKLMRDDQGMQNLVGMIQEDIVQPWRFIADALQKWPGAEDMDQVALLLAEKRTSTTFWNILAERPERAERFAKTMSAFSVDEDIGADYPFEQLGAGTLVESGGSTGGVAFKIAERHKDLKIIVQDLDEIVKTAKEREGCNVSFMTHDFFKEQPVKGADAYMMRWVLHDWSDTHAARILQALVPVLKAGTKILIVDAVVPPFGAVPETSQRHLLKFDISMFALFNAGERTLDQWKALFARADERFQLQRVWPLRNSQLSLLELVWSP</sequence>
<comment type="caution">
    <text evidence="5">The sequence shown here is derived from an EMBL/GenBank/DDBJ whole genome shotgun (WGS) entry which is preliminary data.</text>
</comment>
<dbReference type="PROSITE" id="PS51683">
    <property type="entry name" value="SAM_OMT_II"/>
    <property type="match status" value="1"/>
</dbReference>
<dbReference type="EMBL" id="JAVRRT010000013">
    <property type="protein sequence ID" value="KAK5166472.1"/>
    <property type="molecule type" value="Genomic_DNA"/>
</dbReference>
<dbReference type="Proteomes" id="UP001337655">
    <property type="component" value="Unassembled WGS sequence"/>
</dbReference>
<dbReference type="InterPro" id="IPR016461">
    <property type="entry name" value="COMT-like"/>
</dbReference>
<accession>A0AAV9P217</accession>
<evidence type="ECO:0000313" key="6">
    <source>
        <dbReference type="Proteomes" id="UP001337655"/>
    </source>
</evidence>
<dbReference type="GeneID" id="89929349"/>
<dbReference type="Pfam" id="PF00891">
    <property type="entry name" value="Methyltransf_2"/>
    <property type="match status" value="1"/>
</dbReference>
<keyword evidence="6" id="KW-1185">Reference proteome</keyword>
<name>A0AAV9P217_9PEZI</name>
<evidence type="ECO:0000256" key="3">
    <source>
        <dbReference type="ARBA" id="ARBA00022691"/>
    </source>
</evidence>
<evidence type="ECO:0000256" key="2">
    <source>
        <dbReference type="ARBA" id="ARBA00022679"/>
    </source>
</evidence>
<gene>
    <name evidence="5" type="ORF">LTR77_008015</name>
</gene>
<keyword evidence="3" id="KW-0949">S-adenosyl-L-methionine</keyword>
<organism evidence="5 6">
    <name type="scientific">Saxophila tyrrhenica</name>
    <dbReference type="NCBI Taxonomy" id="1690608"/>
    <lineage>
        <taxon>Eukaryota</taxon>
        <taxon>Fungi</taxon>
        <taxon>Dikarya</taxon>
        <taxon>Ascomycota</taxon>
        <taxon>Pezizomycotina</taxon>
        <taxon>Dothideomycetes</taxon>
        <taxon>Dothideomycetidae</taxon>
        <taxon>Mycosphaerellales</taxon>
        <taxon>Extremaceae</taxon>
        <taxon>Saxophila</taxon>
    </lineage>
</organism>
<proteinExistence type="predicted"/>
<reference evidence="5 6" key="1">
    <citation type="submission" date="2023-08" db="EMBL/GenBank/DDBJ databases">
        <title>Black Yeasts Isolated from many extreme environments.</title>
        <authorList>
            <person name="Coleine C."/>
            <person name="Stajich J.E."/>
            <person name="Selbmann L."/>
        </authorList>
    </citation>
    <scope>NUCLEOTIDE SEQUENCE [LARGE SCALE GENOMIC DNA]</scope>
    <source>
        <strain evidence="5 6">CCFEE 5935</strain>
    </source>
</reference>
<dbReference type="RefSeq" id="XP_064656354.1">
    <property type="nucleotide sequence ID" value="XM_064805249.1"/>
</dbReference>
<feature type="domain" description="O-methyltransferase C-terminal" evidence="4">
    <location>
        <begin position="204"/>
        <end position="383"/>
    </location>
</feature>
<dbReference type="InterPro" id="IPR036388">
    <property type="entry name" value="WH-like_DNA-bd_sf"/>
</dbReference>
<evidence type="ECO:0000313" key="5">
    <source>
        <dbReference type="EMBL" id="KAK5166472.1"/>
    </source>
</evidence>
<dbReference type="GO" id="GO:0008171">
    <property type="term" value="F:O-methyltransferase activity"/>
    <property type="evidence" value="ECO:0007669"/>
    <property type="project" value="InterPro"/>
</dbReference>
<dbReference type="GO" id="GO:0032259">
    <property type="term" value="P:methylation"/>
    <property type="evidence" value="ECO:0007669"/>
    <property type="project" value="UniProtKB-KW"/>
</dbReference>
<dbReference type="Gene3D" id="3.40.50.150">
    <property type="entry name" value="Vaccinia Virus protein VP39"/>
    <property type="match status" value="1"/>
</dbReference>
<evidence type="ECO:0000256" key="1">
    <source>
        <dbReference type="ARBA" id="ARBA00022603"/>
    </source>
</evidence>
<dbReference type="SUPFAM" id="SSF53335">
    <property type="entry name" value="S-adenosyl-L-methionine-dependent methyltransferases"/>
    <property type="match status" value="1"/>
</dbReference>
<keyword evidence="1" id="KW-0489">Methyltransferase</keyword>
<dbReference type="AlphaFoldDB" id="A0AAV9P217"/>
<protein>
    <recommendedName>
        <fullName evidence="4">O-methyltransferase C-terminal domain-containing protein</fullName>
    </recommendedName>
</protein>